<comment type="similarity">
    <text evidence="1">Belongs to the N(4)/N(6)-methyltransferase family.</text>
</comment>
<keyword evidence="5" id="KW-0949">S-adenosyl-L-methionine</keyword>
<comment type="caution">
    <text evidence="9">The sequence shown here is derived from an EMBL/GenBank/DDBJ whole genome shotgun (WGS) entry which is preliminary data.</text>
</comment>
<dbReference type="Pfam" id="PF01555">
    <property type="entry name" value="N6_N4_Mtase"/>
    <property type="match status" value="1"/>
</dbReference>
<dbReference type="Pfam" id="PF12564">
    <property type="entry name" value="TypeIII_RM_meth"/>
    <property type="match status" value="1"/>
</dbReference>
<dbReference type="EMBL" id="JABSNO010000011">
    <property type="protein sequence ID" value="NRS92714.1"/>
    <property type="molecule type" value="Genomic_DNA"/>
</dbReference>
<organism evidence="9 10">
    <name type="scientific">Frigoriflavimonas asaccharolytica</name>
    <dbReference type="NCBI Taxonomy" id="2735899"/>
    <lineage>
        <taxon>Bacteria</taxon>
        <taxon>Pseudomonadati</taxon>
        <taxon>Bacteroidota</taxon>
        <taxon>Flavobacteriia</taxon>
        <taxon>Flavobacteriales</taxon>
        <taxon>Weeksellaceae</taxon>
        <taxon>Frigoriflavimonas</taxon>
    </lineage>
</organism>
<gene>
    <name evidence="9" type="ORF">HNQ03_001792</name>
</gene>
<evidence type="ECO:0000259" key="8">
    <source>
        <dbReference type="Pfam" id="PF12564"/>
    </source>
</evidence>
<dbReference type="InterPro" id="IPR002941">
    <property type="entry name" value="DNA_methylase_N4/N6"/>
</dbReference>
<keyword evidence="10" id="KW-1185">Reference proteome</keyword>
<dbReference type="AlphaFoldDB" id="A0A8J8GAN4"/>
<evidence type="ECO:0000256" key="3">
    <source>
        <dbReference type="ARBA" id="ARBA00022603"/>
    </source>
</evidence>
<dbReference type="InterPro" id="IPR002052">
    <property type="entry name" value="DNA_methylase_N6_adenine_CS"/>
</dbReference>
<dbReference type="GO" id="GO:0032259">
    <property type="term" value="P:methylation"/>
    <property type="evidence" value="ECO:0007669"/>
    <property type="project" value="UniProtKB-KW"/>
</dbReference>
<dbReference type="PRINTS" id="PR00506">
    <property type="entry name" value="D21N6MTFRASE"/>
</dbReference>
<dbReference type="PIRSF" id="PIRSF015855">
    <property type="entry name" value="TypeIII_Mtase_mKpnI"/>
    <property type="match status" value="1"/>
</dbReference>
<dbReference type="SUPFAM" id="SSF53335">
    <property type="entry name" value="S-adenosyl-L-methionine-dependent methyltransferases"/>
    <property type="match status" value="1"/>
</dbReference>
<evidence type="ECO:0000256" key="1">
    <source>
        <dbReference type="ARBA" id="ARBA00006594"/>
    </source>
</evidence>
<evidence type="ECO:0000256" key="6">
    <source>
        <dbReference type="ARBA" id="ARBA00047942"/>
    </source>
</evidence>
<evidence type="ECO:0000313" key="10">
    <source>
        <dbReference type="Proteomes" id="UP000610746"/>
    </source>
</evidence>
<dbReference type="InterPro" id="IPR002295">
    <property type="entry name" value="N4/N6-MTase_EcoPI_Mod-like"/>
</dbReference>
<dbReference type="InterPro" id="IPR022221">
    <property type="entry name" value="TypeIII_RM_meth"/>
</dbReference>
<accession>A0A8J8GAN4</accession>
<dbReference type="GO" id="GO:0009007">
    <property type="term" value="F:site-specific DNA-methyltransferase (adenine-specific) activity"/>
    <property type="evidence" value="ECO:0007669"/>
    <property type="project" value="UniProtKB-EC"/>
</dbReference>
<feature type="domain" description="DNA methylase N-4/N-6" evidence="7">
    <location>
        <begin position="193"/>
        <end position="511"/>
    </location>
</feature>
<dbReference type="GO" id="GO:0008170">
    <property type="term" value="F:N-methyltransferase activity"/>
    <property type="evidence" value="ECO:0007669"/>
    <property type="project" value="InterPro"/>
</dbReference>
<comment type="catalytic activity">
    <reaction evidence="6">
        <text>a 2'-deoxyadenosine in DNA + S-adenosyl-L-methionine = an N(6)-methyl-2'-deoxyadenosine in DNA + S-adenosyl-L-homocysteine + H(+)</text>
        <dbReference type="Rhea" id="RHEA:15197"/>
        <dbReference type="Rhea" id="RHEA-COMP:12418"/>
        <dbReference type="Rhea" id="RHEA-COMP:12419"/>
        <dbReference type="ChEBI" id="CHEBI:15378"/>
        <dbReference type="ChEBI" id="CHEBI:57856"/>
        <dbReference type="ChEBI" id="CHEBI:59789"/>
        <dbReference type="ChEBI" id="CHEBI:90615"/>
        <dbReference type="ChEBI" id="CHEBI:90616"/>
        <dbReference type="EC" id="2.1.1.72"/>
    </reaction>
</comment>
<evidence type="ECO:0000256" key="2">
    <source>
        <dbReference type="ARBA" id="ARBA00011900"/>
    </source>
</evidence>
<keyword evidence="3 9" id="KW-0489">Methyltransferase</keyword>
<dbReference type="GO" id="GO:0003677">
    <property type="term" value="F:DNA binding"/>
    <property type="evidence" value="ECO:0007669"/>
    <property type="project" value="InterPro"/>
</dbReference>
<dbReference type="InterPro" id="IPR029063">
    <property type="entry name" value="SAM-dependent_MTases_sf"/>
</dbReference>
<reference evidence="9" key="1">
    <citation type="submission" date="2020-05" db="EMBL/GenBank/DDBJ databases">
        <title>Genomic Encyclopedia of Type Strains, Phase IV (KMG-V): Genome sequencing to study the core and pangenomes of soil and plant-associated prokaryotes.</title>
        <authorList>
            <person name="Whitman W."/>
        </authorList>
    </citation>
    <scope>NUCLEOTIDE SEQUENCE</scope>
    <source>
        <strain evidence="9">16F</strain>
    </source>
</reference>
<evidence type="ECO:0000256" key="5">
    <source>
        <dbReference type="ARBA" id="ARBA00022691"/>
    </source>
</evidence>
<dbReference type="PROSITE" id="PS00092">
    <property type="entry name" value="N6_MTASE"/>
    <property type="match status" value="1"/>
</dbReference>
<dbReference type="Gene3D" id="3.40.50.150">
    <property type="entry name" value="Vaccinia Virus protein VP39"/>
    <property type="match status" value="1"/>
</dbReference>
<keyword evidence="4 9" id="KW-0808">Transferase</keyword>
<name>A0A8J8GAN4_9FLAO</name>
<dbReference type="RefSeq" id="WP_173779305.1">
    <property type="nucleotide sequence ID" value="NZ_JABSNO010000011.1"/>
</dbReference>
<protein>
    <recommendedName>
        <fullName evidence="2">site-specific DNA-methyltransferase (adenine-specific)</fullName>
        <ecNumber evidence="2">2.1.1.72</ecNumber>
    </recommendedName>
</protein>
<feature type="domain" description="Type III restriction/modification enzyme methylation subunit" evidence="8">
    <location>
        <begin position="36"/>
        <end position="91"/>
    </location>
</feature>
<dbReference type="Proteomes" id="UP000610746">
    <property type="component" value="Unassembled WGS sequence"/>
</dbReference>
<evidence type="ECO:0000313" key="9">
    <source>
        <dbReference type="EMBL" id="NRS92714.1"/>
    </source>
</evidence>
<evidence type="ECO:0000259" key="7">
    <source>
        <dbReference type="Pfam" id="PF01555"/>
    </source>
</evidence>
<evidence type="ECO:0000256" key="4">
    <source>
        <dbReference type="ARBA" id="ARBA00022679"/>
    </source>
</evidence>
<proteinExistence type="inferred from homology"/>
<dbReference type="EC" id="2.1.1.72" evidence="2"/>
<sequence>MNSFEHIKNILKEIEEFSDGTDVFKNKIVEAALRLDPKLLSVLMKDERSNSIFFQKVDDIFIFDKIKFQKFISNKEFLPDSFTSFKNKIGLTANGEYLTEAKEVVLDFPYKDCILEGGQTKEDQKRQEIFWNETLASEEIDRLFEPKALINWKKYDENGEHIVEECTINDNLILKGNNLIALHSLTKSHKGKIKLIYIDPPYNTGNDSFQYNDSFNRSTWLTFMKNRLEVAWNLLKSDGTFFIQVDDSEFAYLKVLCDDIFGKENFRETIVLKSSTESGVNAINVKRGERLFKVKEYILFYSKSKSFRFKPFYTKAEFNLNYKYEVINKDGTYTVEDISKKFKEKFTHLDISSTEKDLLTKKAFENYALQNSENIYSLEKNIKKAGEKFKNFALANKSKGIVEAYENSLKKIVLIYDGGVFVPLQERVIIEENKKYFGVLASDLWVDIGTTPSSEGGVKFSNGKKPEKLLQRIIAMTTDANDIVLDYHLGSGTTAAVAHKMGRRYIGIEQMDYGENDSVVRLQNVISGDTTGISKNVNWIGGGNFIYAELAKHNAQYIAKIQAANNGNDIEKIRKSILEDSSRNYKISKTSFEENIPLFEDLTLDQQKIVLINLLDKNELYINYSEIEDQTYNISKEIVKINQQFYNSK</sequence>